<dbReference type="Proteomes" id="UP000095751">
    <property type="component" value="Unassembled WGS sequence"/>
</dbReference>
<evidence type="ECO:0000256" key="1">
    <source>
        <dbReference type="SAM" id="SignalP"/>
    </source>
</evidence>
<protein>
    <recommendedName>
        <fullName evidence="2">SET domain-containing protein</fullName>
    </recommendedName>
</protein>
<feature type="chain" id="PRO_5009193360" description="SET domain-containing protein" evidence="1">
    <location>
        <begin position="18"/>
        <end position="673"/>
    </location>
</feature>
<evidence type="ECO:0000313" key="3">
    <source>
        <dbReference type="EMBL" id="OEU19666.1"/>
    </source>
</evidence>
<feature type="domain" description="SET" evidence="2">
    <location>
        <begin position="280"/>
        <end position="435"/>
    </location>
</feature>
<dbReference type="Gene3D" id="2.170.270.10">
    <property type="entry name" value="SET domain"/>
    <property type="match status" value="1"/>
</dbReference>
<dbReference type="InterPro" id="IPR046341">
    <property type="entry name" value="SET_dom_sf"/>
</dbReference>
<reference evidence="3 4" key="1">
    <citation type="submission" date="2016-09" db="EMBL/GenBank/DDBJ databases">
        <title>Extensive genetic diversity and differential bi-allelic expression allows diatom success in the polar Southern Ocean.</title>
        <authorList>
            <consortium name="DOE Joint Genome Institute"/>
            <person name="Mock T."/>
            <person name="Otillar R.P."/>
            <person name="Strauss J."/>
            <person name="Dupont C."/>
            <person name="Frickenhaus S."/>
            <person name="Maumus F."/>
            <person name="Mcmullan M."/>
            <person name="Sanges R."/>
            <person name="Schmutz J."/>
            <person name="Toseland A."/>
            <person name="Valas R."/>
            <person name="Veluchamy A."/>
            <person name="Ward B.J."/>
            <person name="Allen A."/>
            <person name="Barry K."/>
            <person name="Falciatore A."/>
            <person name="Ferrante M."/>
            <person name="Fortunato A.E."/>
            <person name="Gloeckner G."/>
            <person name="Gruber A."/>
            <person name="Hipkin R."/>
            <person name="Janech M."/>
            <person name="Kroth P."/>
            <person name="Leese F."/>
            <person name="Lindquist E."/>
            <person name="Lyon B.R."/>
            <person name="Martin J."/>
            <person name="Mayer C."/>
            <person name="Parker M."/>
            <person name="Quesneville H."/>
            <person name="Raymond J."/>
            <person name="Uhlig C."/>
            <person name="Valentin K.U."/>
            <person name="Worden A.Z."/>
            <person name="Armbrust E.V."/>
            <person name="Bowler C."/>
            <person name="Green B."/>
            <person name="Moulton V."/>
            <person name="Van Oosterhout C."/>
            <person name="Grigoriev I."/>
        </authorList>
    </citation>
    <scope>NUCLEOTIDE SEQUENCE [LARGE SCALE GENOMIC DNA]</scope>
    <source>
        <strain evidence="3 4">CCMP1102</strain>
    </source>
</reference>
<keyword evidence="4" id="KW-1185">Reference proteome</keyword>
<organism evidence="3 4">
    <name type="scientific">Fragilariopsis cylindrus CCMP1102</name>
    <dbReference type="NCBI Taxonomy" id="635003"/>
    <lineage>
        <taxon>Eukaryota</taxon>
        <taxon>Sar</taxon>
        <taxon>Stramenopiles</taxon>
        <taxon>Ochrophyta</taxon>
        <taxon>Bacillariophyta</taxon>
        <taxon>Bacillariophyceae</taxon>
        <taxon>Bacillariophycidae</taxon>
        <taxon>Bacillariales</taxon>
        <taxon>Bacillariaceae</taxon>
        <taxon>Fragilariopsis</taxon>
    </lineage>
</organism>
<dbReference type="InParanoid" id="A0A1E7FNF3"/>
<gene>
    <name evidence="3" type="ORF">FRACYDRAFT_181918</name>
</gene>
<dbReference type="OrthoDB" id="40564at2759"/>
<proteinExistence type="predicted"/>
<sequence length="673" mass="76330">MLFFLFLALSLLSRTTTTTVHAAAAAAAATATALECELYIAASTIPNAGLGIFSGLSKKKDDFIGNGDKAIPLIDVWWHNGQIYDFFNPMDDYTWDGSSMGMGLETLHKNDLSAFWPGIDAMVNCNAALLNTEKATPRYDEGGLHRAKHPGAGGITPYNADQSILIRDIPIGGELFKNYGDEWFLHRTNLGQIPVESHYGMVLDLMSDMIDEIKFDPSIMYNELIREFQTIWDSRILNALYDFTWKDVLRAIDVDDIGILLQNNATRSVEWLNENGKCIDHIVHGRSTIDGAGHGAFAKRDLPIDTIVTGTPLIHFPDGKWFDTYEFQYCNDGHMVRNMTDGPYGKQLLLNYCFSHPESTLTLCPYGSGVNYINHNKTKANVKVQWSKDGITNHHSEWLLKDPNEMTGVHSTNLAIDYVTIRDVVEGEELFLNYGDVWEDKWNELIEGWKHYDTSYLEDYVSATEYNLRHGKDRILSSKEQQLYYQPYPDNLLIRCHYLLELSNNVFDGDDISLFSNWENYMGDNNGFPCHVLNYDNSNESYLVEFYTSYNVLKKLRGVPREAIKFADRPYTTDLHMIGVIRQPIGIPDDILPDAWRNNNNNSTTDKGQTCTSEDQITCLKEEIEMMKNLQYNTVHDDDDDDDPCAVPDAFIELPVKTSSSSISTHGRVYRGA</sequence>
<dbReference type="PROSITE" id="PS50280">
    <property type="entry name" value="SET"/>
    <property type="match status" value="1"/>
</dbReference>
<accession>A0A1E7FNF3</accession>
<dbReference type="SUPFAM" id="SSF82199">
    <property type="entry name" value="SET domain"/>
    <property type="match status" value="1"/>
</dbReference>
<dbReference type="EMBL" id="KV784355">
    <property type="protein sequence ID" value="OEU19666.1"/>
    <property type="molecule type" value="Genomic_DNA"/>
</dbReference>
<dbReference type="InterPro" id="IPR001214">
    <property type="entry name" value="SET_dom"/>
</dbReference>
<evidence type="ECO:0000313" key="4">
    <source>
        <dbReference type="Proteomes" id="UP000095751"/>
    </source>
</evidence>
<name>A0A1E7FNF3_9STRA</name>
<feature type="signal peptide" evidence="1">
    <location>
        <begin position="1"/>
        <end position="17"/>
    </location>
</feature>
<dbReference type="Pfam" id="PF00856">
    <property type="entry name" value="SET"/>
    <property type="match status" value="1"/>
</dbReference>
<keyword evidence="1" id="KW-0732">Signal</keyword>
<evidence type="ECO:0000259" key="2">
    <source>
        <dbReference type="PROSITE" id="PS50280"/>
    </source>
</evidence>
<dbReference type="KEGG" id="fcy:FRACYDRAFT_181918"/>
<dbReference type="AlphaFoldDB" id="A0A1E7FNF3"/>